<dbReference type="InterPro" id="IPR003439">
    <property type="entry name" value="ABC_transporter-like_ATP-bd"/>
</dbReference>
<feature type="domain" description="ABC transporter" evidence="3">
    <location>
        <begin position="13"/>
        <end position="49"/>
    </location>
</feature>
<reference evidence="4" key="1">
    <citation type="submission" date="2018-02" db="EMBL/GenBank/DDBJ databases">
        <authorList>
            <person name="Cohen D.B."/>
            <person name="Kent A.D."/>
        </authorList>
    </citation>
    <scope>NUCLEOTIDE SEQUENCE</scope>
</reference>
<dbReference type="AlphaFoldDB" id="A0A2N9J1P4"/>
<dbReference type="GO" id="GO:0042626">
    <property type="term" value="F:ATPase-coupled transmembrane transporter activity"/>
    <property type="evidence" value="ECO:0007669"/>
    <property type="project" value="TreeGrafter"/>
</dbReference>
<dbReference type="Gene3D" id="3.40.50.300">
    <property type="entry name" value="P-loop containing nucleotide triphosphate hydrolases"/>
    <property type="match status" value="1"/>
</dbReference>
<proteinExistence type="predicted"/>
<dbReference type="PANTHER" id="PTHR24223">
    <property type="entry name" value="ATP-BINDING CASSETTE SUB-FAMILY C"/>
    <property type="match status" value="1"/>
</dbReference>
<evidence type="ECO:0000313" key="4">
    <source>
        <dbReference type="EMBL" id="SPD30333.1"/>
    </source>
</evidence>
<evidence type="ECO:0000256" key="1">
    <source>
        <dbReference type="ARBA" id="ARBA00022741"/>
    </source>
</evidence>
<dbReference type="GO" id="GO:0016020">
    <property type="term" value="C:membrane"/>
    <property type="evidence" value="ECO:0007669"/>
    <property type="project" value="TreeGrafter"/>
</dbReference>
<dbReference type="PANTHER" id="PTHR24223:SF375">
    <property type="entry name" value="ABC TRANSPORTER C FAMILY MEMBER 11-RELATED"/>
    <property type="match status" value="1"/>
</dbReference>
<dbReference type="SUPFAM" id="SSF52540">
    <property type="entry name" value="P-loop containing nucleoside triphosphate hydrolases"/>
    <property type="match status" value="1"/>
</dbReference>
<dbReference type="EMBL" id="OIVN01006312">
    <property type="protein sequence ID" value="SPD30333.1"/>
    <property type="molecule type" value="Genomic_DNA"/>
</dbReference>
<sequence length="268" mass="30406">MLNRKHFHLSCVKVSEGGENFSVGQRQLLSLARALLRRSKILVLDEATAAVDVRTDALIQKTIREEFKSCSMLIIAHRLNTIIDSDRILVLDAGQVLEYDTPEELLSNEGSGFSRMVQSTGPTNAQYLRSLVLEGKENKSSRAETKQLNGQRRWLASSRWAAAAQFALAASLTSSQDDLLWSQIEDNNNILKKTNDAVITLQGVLEGKHDRIIDETLNQYQVSTDSWWSALYKIVEGLTVMNRLAHDRHQQLEYDFEGRSLDWEMQEQ</sequence>
<gene>
    <name evidence="4" type="ORF">FSB_LOCUS58215</name>
</gene>
<dbReference type="GO" id="GO:0005524">
    <property type="term" value="F:ATP binding"/>
    <property type="evidence" value="ECO:0007669"/>
    <property type="project" value="UniProtKB-KW"/>
</dbReference>
<protein>
    <recommendedName>
        <fullName evidence="3">ABC transporter domain-containing protein</fullName>
    </recommendedName>
</protein>
<dbReference type="GO" id="GO:0016887">
    <property type="term" value="F:ATP hydrolysis activity"/>
    <property type="evidence" value="ECO:0007669"/>
    <property type="project" value="InterPro"/>
</dbReference>
<keyword evidence="2" id="KW-0067">ATP-binding</keyword>
<organism evidence="4">
    <name type="scientific">Fagus sylvatica</name>
    <name type="common">Beechnut</name>
    <dbReference type="NCBI Taxonomy" id="28930"/>
    <lineage>
        <taxon>Eukaryota</taxon>
        <taxon>Viridiplantae</taxon>
        <taxon>Streptophyta</taxon>
        <taxon>Embryophyta</taxon>
        <taxon>Tracheophyta</taxon>
        <taxon>Spermatophyta</taxon>
        <taxon>Magnoliopsida</taxon>
        <taxon>eudicotyledons</taxon>
        <taxon>Gunneridae</taxon>
        <taxon>Pentapetalae</taxon>
        <taxon>rosids</taxon>
        <taxon>fabids</taxon>
        <taxon>Fagales</taxon>
        <taxon>Fagaceae</taxon>
        <taxon>Fagus</taxon>
    </lineage>
</organism>
<accession>A0A2N9J1P4</accession>
<dbReference type="FunFam" id="3.40.50.300:FF:003492">
    <property type="entry name" value="AGAP012735-PA"/>
    <property type="match status" value="1"/>
</dbReference>
<keyword evidence="1" id="KW-0547">Nucleotide-binding</keyword>
<name>A0A2N9J1P4_FAGSY</name>
<dbReference type="Pfam" id="PF00005">
    <property type="entry name" value="ABC_tran"/>
    <property type="match status" value="1"/>
</dbReference>
<evidence type="ECO:0000256" key="2">
    <source>
        <dbReference type="ARBA" id="ARBA00022840"/>
    </source>
</evidence>
<dbReference type="InterPro" id="IPR050173">
    <property type="entry name" value="ABC_transporter_C-like"/>
</dbReference>
<evidence type="ECO:0000259" key="3">
    <source>
        <dbReference type="Pfam" id="PF00005"/>
    </source>
</evidence>
<dbReference type="InterPro" id="IPR027417">
    <property type="entry name" value="P-loop_NTPase"/>
</dbReference>